<sequence>MSIYLRLAAPCRRRPITLVRRVYSSKATLQPKDEDALKIWEDIEALELTDATQLFDQEIFSRDDDDDGEGLDLPVSPIMDRKAWKRRFKSEKKLPKPHPSEMTADELNLMKNPYANALATVVRQESYFRRRLPTAFLQKMHPFVHPETREPWILPTGNKTTDKSLVLTGISKYIGNSHTGVEFLNSKRWKRLLETKFVVSAVWRMDMTEFVLKQLRKRVYEEVAKSQRWIMSANRDGGKWEDLSIGCLLVWENGDPNFAKAAGESSETGDSVEDISENSASDQEPTSEDGKQRPTATRAAGSQFGAVRTLVEVKGKIIPSYNMHLLLGTEQAAALKKQLKIEPVVRKNVLLISPRTMKPQTWLWKLAGYMREQPGVSLFENVDNPAPGPPLMADTNSNANEASSVLSG</sequence>
<dbReference type="AlphaFoldDB" id="S8BWE8"/>
<reference evidence="3" key="2">
    <citation type="submission" date="2013-04" db="EMBL/GenBank/DDBJ databases">
        <title>Genomic mechanisms accounting for the adaptation to parasitism in nematode-trapping fungi.</title>
        <authorList>
            <person name="Ahren D.G."/>
        </authorList>
    </citation>
    <scope>NUCLEOTIDE SEQUENCE [LARGE SCALE GENOMIC DNA]</scope>
    <source>
        <strain evidence="3">CBS 200.50</strain>
    </source>
</reference>
<feature type="region of interest" description="Disordered" evidence="1">
    <location>
        <begin position="383"/>
        <end position="408"/>
    </location>
</feature>
<dbReference type="OMA" id="RWIMSAN"/>
<dbReference type="eggNOG" id="ENOG502SG59">
    <property type="taxonomic scope" value="Eukaryota"/>
</dbReference>
<evidence type="ECO:0000313" key="3">
    <source>
        <dbReference type="Proteomes" id="UP000015100"/>
    </source>
</evidence>
<proteinExistence type="predicted"/>
<dbReference type="Proteomes" id="UP000015100">
    <property type="component" value="Unassembled WGS sequence"/>
</dbReference>
<dbReference type="STRING" id="1284197.S8BWE8"/>
<comment type="caution">
    <text evidence="2">The sequence shown here is derived from an EMBL/GenBank/DDBJ whole genome shotgun (WGS) entry which is preliminary data.</text>
</comment>
<name>S8BWE8_DACHA</name>
<feature type="region of interest" description="Disordered" evidence="1">
    <location>
        <begin position="259"/>
        <end position="301"/>
    </location>
</feature>
<gene>
    <name evidence="2" type="ORF">H072_2094</name>
</gene>
<dbReference type="OrthoDB" id="3363286at2759"/>
<evidence type="ECO:0000256" key="1">
    <source>
        <dbReference type="SAM" id="MobiDB-lite"/>
    </source>
</evidence>
<protein>
    <submittedName>
        <fullName evidence="2">Uncharacterized protein</fullName>
    </submittedName>
</protein>
<dbReference type="EMBL" id="AQGS01000063">
    <property type="protein sequence ID" value="EPS43818.1"/>
    <property type="molecule type" value="Genomic_DNA"/>
</dbReference>
<evidence type="ECO:0000313" key="2">
    <source>
        <dbReference type="EMBL" id="EPS43818.1"/>
    </source>
</evidence>
<keyword evidence="3" id="KW-1185">Reference proteome</keyword>
<reference evidence="2 3" key="1">
    <citation type="journal article" date="2013" name="PLoS Genet.">
        <title>Genomic mechanisms accounting for the adaptation to parasitism in nematode-trapping fungi.</title>
        <authorList>
            <person name="Meerupati T."/>
            <person name="Andersson K.M."/>
            <person name="Friman E."/>
            <person name="Kumar D."/>
            <person name="Tunlid A."/>
            <person name="Ahren D."/>
        </authorList>
    </citation>
    <scope>NUCLEOTIDE SEQUENCE [LARGE SCALE GENOMIC DNA]</scope>
    <source>
        <strain evidence="2 3">CBS 200.50</strain>
    </source>
</reference>
<dbReference type="HOGENOM" id="CLU_674420_0_0_1"/>
<organism evidence="2 3">
    <name type="scientific">Dactylellina haptotyla (strain CBS 200.50)</name>
    <name type="common">Nematode-trapping fungus</name>
    <name type="synonym">Monacrosporium haptotylum</name>
    <dbReference type="NCBI Taxonomy" id="1284197"/>
    <lineage>
        <taxon>Eukaryota</taxon>
        <taxon>Fungi</taxon>
        <taxon>Dikarya</taxon>
        <taxon>Ascomycota</taxon>
        <taxon>Pezizomycotina</taxon>
        <taxon>Orbiliomycetes</taxon>
        <taxon>Orbiliales</taxon>
        <taxon>Orbiliaceae</taxon>
        <taxon>Dactylellina</taxon>
    </lineage>
</organism>
<accession>S8BWE8</accession>
<feature type="compositionally biased region" description="Polar residues" evidence="1">
    <location>
        <begin position="394"/>
        <end position="408"/>
    </location>
</feature>